<feature type="region of interest" description="Disordered" evidence="1">
    <location>
        <begin position="98"/>
        <end position="126"/>
    </location>
</feature>
<dbReference type="eggNOG" id="ENOG502QYJB">
    <property type="taxonomic scope" value="Eukaryota"/>
</dbReference>
<dbReference type="OrthoDB" id="10692997at2759"/>
<keyword evidence="4" id="KW-1185">Reference proteome</keyword>
<feature type="non-terminal residue" evidence="3">
    <location>
        <position position="1290"/>
    </location>
</feature>
<comment type="caution">
    <text evidence="3">The sequence shown here is derived from an EMBL/GenBank/DDBJ whole genome shotgun (WGS) entry which is preliminary data.</text>
</comment>
<evidence type="ECO:0000313" key="3">
    <source>
        <dbReference type="EMBL" id="EJK65818.1"/>
    </source>
</evidence>
<gene>
    <name evidence="3" type="ORF">THAOC_13283</name>
</gene>
<dbReference type="OMA" id="RRSACIC"/>
<dbReference type="Proteomes" id="UP000266841">
    <property type="component" value="Unassembled WGS sequence"/>
</dbReference>
<sequence>MNNSSVRAADAEDGVPRFEREDTMPGRCGDYNEPKPSEPKNAGSRPNDDEEDESSNLHRRNWFPQMKYLSFIVLFLIFAIVLVLVLFQTGLVVDPEGNTGFSKEIGTIPASTSSSQTSDKESTPPPSYLTISKALGDIPLEPQSSEPLTLDTTPKRRSACICDENFKCVEDGAFHNSFDICIPYDSDNKRIERVNVTSLNATHVPTQTRFQAIIGKAISPWVTISIGGNETLVIVHFDRVLDVWLRQYKNNMLLIEGKISVVTTEHVEISNTFDLEANIAIDSDAPNESDVVGCLCDDSNICRDMTTYNVNPVLRICMGLSKSSVGRISSISSLILRKDGPRGFPFEVITHFGMSPLATVELSGESAIVTIQLMPVFFEDSEPIKIRGQVEILSSEPATKDLEIIESFVLMANIGTASIAPTTSISEAPTIEPGPGLGLLGCICYPNFFDESNIGCGTGATFSVEEPSVQVCLKTQPKGVELVKITFLVMAQVYPSGKAPVHTDLLSPSGGGLTTVSYMGDPQGAVISTYINEKFFDGLTLGESSVVTLNGYAKIRSGSSSVPSDASFSIDLPLLNNPSLMPSQIPSMSTFKAPPSPSSSFDINACQCRQISGACAPSTITQFRNELTLCIKSSLKIVSLDSVAIANLGNGAKQYLIRDGTLNTAAGSKPRVKFNGTDAIVSSKIVAPSIFAGISTAESMEGQVIGMAVLESESGSSNIEADFFASIQLISQLQSDAPTSSTEPSVIASANPSVLTSDGPSLIKSDQPSMLPSGSISPTVLKHASVSACQCDELLKCQDKPLFLSTPVKICLKSQPQFFTFESVEQLGFAQGDEGTVIVSGGAVADLKTTSMRKSDERMFVIDTVIPDQFLSNPDLVVTCFGTGSIVQMGLVSIPRHISFVVEFTVLDEPSSAPSGLPSEAPSDSLEVPAVITPSPSSSFMPSEVRTISFTSCPCNNEDECLSEPLRLSWNDRLMRICLQATPSNAAVMSMSFTSTSPANKASLEYTLDGSTGIIFGSALDEAFMVGQSQEMKVLGVLEISVGNRQSDFGFMAMYKLDALTATPTTAPSTSLAPSDEPPIGVIACQCTEENVCTISQKSFRSRLLRVCIRSTPPQFEIFEIISLFLQSMNEAGVPFEQLVIMNDKAYTEDVVTSTISPMGLDFRSRVVVTQLRPDFFETNGPRMVSVQGVATVRSPVSEAQHSLFFQVTPDVIIVNEPSSQPSHMPSYYPSGAPSDTLTVSPSKKPSVSYMYVASSVLIVLAAPLLTPLHLQAAPTKTPSSHPTTSPSTK</sequence>
<organism evidence="3 4">
    <name type="scientific">Thalassiosira oceanica</name>
    <name type="common">Marine diatom</name>
    <dbReference type="NCBI Taxonomy" id="159749"/>
    <lineage>
        <taxon>Eukaryota</taxon>
        <taxon>Sar</taxon>
        <taxon>Stramenopiles</taxon>
        <taxon>Ochrophyta</taxon>
        <taxon>Bacillariophyta</taxon>
        <taxon>Coscinodiscophyceae</taxon>
        <taxon>Thalassiosirophycidae</taxon>
        <taxon>Thalassiosirales</taxon>
        <taxon>Thalassiosiraceae</taxon>
        <taxon>Thalassiosira</taxon>
    </lineage>
</organism>
<feature type="transmembrane region" description="Helical" evidence="2">
    <location>
        <begin position="68"/>
        <end position="87"/>
    </location>
</feature>
<protein>
    <submittedName>
        <fullName evidence="3">Uncharacterized protein</fullName>
    </submittedName>
</protein>
<dbReference type="EMBL" id="AGNL01015440">
    <property type="protein sequence ID" value="EJK65818.1"/>
    <property type="molecule type" value="Genomic_DNA"/>
</dbReference>
<keyword evidence="2" id="KW-0812">Transmembrane</keyword>
<proteinExistence type="predicted"/>
<feature type="compositionally biased region" description="Basic and acidic residues" evidence="1">
    <location>
        <begin position="14"/>
        <end position="38"/>
    </location>
</feature>
<evidence type="ECO:0000256" key="2">
    <source>
        <dbReference type="SAM" id="Phobius"/>
    </source>
</evidence>
<name>K0SI19_THAOC</name>
<evidence type="ECO:0000256" key="1">
    <source>
        <dbReference type="SAM" id="MobiDB-lite"/>
    </source>
</evidence>
<accession>K0SI19</accession>
<keyword evidence="2" id="KW-0472">Membrane</keyword>
<reference evidence="3 4" key="1">
    <citation type="journal article" date="2012" name="Genome Biol.">
        <title>Genome and low-iron response of an oceanic diatom adapted to chronic iron limitation.</title>
        <authorList>
            <person name="Lommer M."/>
            <person name="Specht M."/>
            <person name="Roy A.S."/>
            <person name="Kraemer L."/>
            <person name="Andreson R."/>
            <person name="Gutowska M.A."/>
            <person name="Wolf J."/>
            <person name="Bergner S.V."/>
            <person name="Schilhabel M.B."/>
            <person name="Klostermeier U.C."/>
            <person name="Beiko R.G."/>
            <person name="Rosenstiel P."/>
            <person name="Hippler M."/>
            <person name="Laroche J."/>
        </authorList>
    </citation>
    <scope>NUCLEOTIDE SEQUENCE [LARGE SCALE GENOMIC DNA]</scope>
    <source>
        <strain evidence="3 4">CCMP1005</strain>
    </source>
</reference>
<evidence type="ECO:0000313" key="4">
    <source>
        <dbReference type="Proteomes" id="UP000266841"/>
    </source>
</evidence>
<keyword evidence="2" id="KW-1133">Transmembrane helix</keyword>
<feature type="region of interest" description="Disordered" evidence="1">
    <location>
        <begin position="1"/>
        <end position="56"/>
    </location>
</feature>
<feature type="compositionally biased region" description="Low complexity" evidence="1">
    <location>
        <begin position="107"/>
        <end position="117"/>
    </location>
</feature>